<keyword evidence="3 10" id="KW-1003">Cell membrane</keyword>
<gene>
    <name evidence="10" type="primary">secF</name>
    <name evidence="12" type="ORF">A3J50_04380</name>
</gene>
<feature type="transmembrane region" description="Helical" evidence="10">
    <location>
        <begin position="165"/>
        <end position="186"/>
    </location>
</feature>
<evidence type="ECO:0000256" key="2">
    <source>
        <dbReference type="ARBA" id="ARBA00022448"/>
    </source>
</evidence>
<dbReference type="InterPro" id="IPR022645">
    <property type="entry name" value="SecD/SecF_bac"/>
</dbReference>
<dbReference type="GO" id="GO:0005886">
    <property type="term" value="C:plasma membrane"/>
    <property type="evidence" value="ECO:0007669"/>
    <property type="project" value="UniProtKB-SubCell"/>
</dbReference>
<comment type="subcellular location">
    <subcellularLocation>
        <location evidence="1 10">Cell membrane</location>
        <topology evidence="1 10">Multi-pass membrane protein</topology>
    </subcellularLocation>
</comment>
<keyword evidence="2 10" id="KW-0813">Transport</keyword>
<dbReference type="PROSITE" id="PS50156">
    <property type="entry name" value="SSD"/>
    <property type="match status" value="1"/>
</dbReference>
<feature type="transmembrane region" description="Helical" evidence="10">
    <location>
        <begin position="198"/>
        <end position="218"/>
    </location>
</feature>
<proteinExistence type="inferred from homology"/>
<evidence type="ECO:0000256" key="9">
    <source>
        <dbReference type="ARBA" id="ARBA00023136"/>
    </source>
</evidence>
<name>A0A1G1WRR6_9BACT</name>
<feature type="transmembrane region" description="Helical" evidence="10">
    <location>
        <begin position="9"/>
        <end position="30"/>
    </location>
</feature>
<keyword evidence="6 10" id="KW-0653">Protein transport</keyword>
<keyword evidence="8 10" id="KW-0811">Translocation</keyword>
<keyword evidence="5 10" id="KW-0812">Transmembrane</keyword>
<evidence type="ECO:0000256" key="10">
    <source>
        <dbReference type="HAMAP-Rule" id="MF_01464"/>
    </source>
</evidence>
<evidence type="ECO:0000313" key="12">
    <source>
        <dbReference type="EMBL" id="OGY30271.1"/>
    </source>
</evidence>
<evidence type="ECO:0000256" key="4">
    <source>
        <dbReference type="ARBA" id="ARBA00022519"/>
    </source>
</evidence>
<keyword evidence="7 10" id="KW-1133">Transmembrane helix</keyword>
<comment type="caution">
    <text evidence="12">The sequence shown here is derived from an EMBL/GenBank/DDBJ whole genome shotgun (WGS) entry which is preliminary data.</text>
</comment>
<dbReference type="Proteomes" id="UP000177821">
    <property type="component" value="Unassembled WGS sequence"/>
</dbReference>
<dbReference type="Pfam" id="PF07549">
    <property type="entry name" value="Sec_GG"/>
    <property type="match status" value="1"/>
</dbReference>
<evidence type="ECO:0000259" key="11">
    <source>
        <dbReference type="PROSITE" id="PS50156"/>
    </source>
</evidence>
<feature type="transmembrane region" description="Helical" evidence="10">
    <location>
        <begin position="249"/>
        <end position="266"/>
    </location>
</feature>
<dbReference type="GO" id="GO:0006605">
    <property type="term" value="P:protein targeting"/>
    <property type="evidence" value="ECO:0007669"/>
    <property type="project" value="UniProtKB-UniRule"/>
</dbReference>
<dbReference type="PANTHER" id="PTHR30081:SF8">
    <property type="entry name" value="PROTEIN TRANSLOCASE SUBUNIT SECF"/>
    <property type="match status" value="1"/>
</dbReference>
<dbReference type="InterPro" id="IPR022646">
    <property type="entry name" value="SecD/SecF_CS"/>
</dbReference>
<feature type="transmembrane region" description="Helical" evidence="10">
    <location>
        <begin position="134"/>
        <end position="153"/>
    </location>
</feature>
<protein>
    <recommendedName>
        <fullName evidence="10">Protein-export membrane protein SecF</fullName>
    </recommendedName>
</protein>
<dbReference type="GO" id="GO:0043952">
    <property type="term" value="P:protein transport by the Sec complex"/>
    <property type="evidence" value="ECO:0007669"/>
    <property type="project" value="UniProtKB-UniRule"/>
</dbReference>
<organism evidence="12 13">
    <name type="scientific">Candidatus Woykebacteria bacterium RIFCSPHIGHO2_02_FULL_43_16b</name>
    <dbReference type="NCBI Taxonomy" id="1802601"/>
    <lineage>
        <taxon>Bacteria</taxon>
        <taxon>Candidatus Woykeibacteriota</taxon>
    </lineage>
</organism>
<dbReference type="AlphaFoldDB" id="A0A1G1WRR6"/>
<evidence type="ECO:0000256" key="7">
    <source>
        <dbReference type="ARBA" id="ARBA00022989"/>
    </source>
</evidence>
<evidence type="ECO:0000313" key="13">
    <source>
        <dbReference type="Proteomes" id="UP000177821"/>
    </source>
</evidence>
<reference evidence="12 13" key="1">
    <citation type="journal article" date="2016" name="Nat. Commun.">
        <title>Thousands of microbial genomes shed light on interconnected biogeochemical processes in an aquifer system.</title>
        <authorList>
            <person name="Anantharaman K."/>
            <person name="Brown C.T."/>
            <person name="Hug L.A."/>
            <person name="Sharon I."/>
            <person name="Castelle C.J."/>
            <person name="Probst A.J."/>
            <person name="Thomas B.C."/>
            <person name="Singh A."/>
            <person name="Wilkins M.J."/>
            <person name="Karaoz U."/>
            <person name="Brodie E.L."/>
            <person name="Williams K.H."/>
            <person name="Hubbard S.S."/>
            <person name="Banfield J.F."/>
        </authorList>
    </citation>
    <scope>NUCLEOTIDE SEQUENCE [LARGE SCALE GENOMIC DNA]</scope>
</reference>
<evidence type="ECO:0000256" key="8">
    <source>
        <dbReference type="ARBA" id="ARBA00023010"/>
    </source>
</evidence>
<dbReference type="PRINTS" id="PR01755">
    <property type="entry name" value="SECFTRNLCASE"/>
</dbReference>
<accession>A0A1G1WRR6</accession>
<keyword evidence="4" id="KW-0997">Cell inner membrane</keyword>
<feature type="domain" description="SSD" evidence="11">
    <location>
        <begin position="134"/>
        <end position="298"/>
    </location>
</feature>
<dbReference type="InterPro" id="IPR022813">
    <property type="entry name" value="SecD/SecF_arch_bac"/>
</dbReference>
<dbReference type="InterPro" id="IPR048634">
    <property type="entry name" value="SecD_SecF_C"/>
</dbReference>
<evidence type="ECO:0000256" key="5">
    <source>
        <dbReference type="ARBA" id="ARBA00022692"/>
    </source>
</evidence>
<dbReference type="Pfam" id="PF02355">
    <property type="entry name" value="SecD_SecF_C"/>
    <property type="match status" value="1"/>
</dbReference>
<dbReference type="HAMAP" id="MF_01464_B">
    <property type="entry name" value="SecF_B"/>
    <property type="match status" value="1"/>
</dbReference>
<dbReference type="PANTHER" id="PTHR30081">
    <property type="entry name" value="PROTEIN-EXPORT MEMBRANE PROTEIN SEC"/>
    <property type="match status" value="1"/>
</dbReference>
<dbReference type="SUPFAM" id="SSF82866">
    <property type="entry name" value="Multidrug efflux transporter AcrB transmembrane domain"/>
    <property type="match status" value="1"/>
</dbReference>
<dbReference type="GO" id="GO:0065002">
    <property type="term" value="P:intracellular protein transmembrane transport"/>
    <property type="evidence" value="ECO:0007669"/>
    <property type="project" value="UniProtKB-UniRule"/>
</dbReference>
<dbReference type="NCBIfam" id="TIGR00966">
    <property type="entry name" value="transloc_SecF"/>
    <property type="match status" value="1"/>
</dbReference>
<evidence type="ECO:0000256" key="6">
    <source>
        <dbReference type="ARBA" id="ARBA00022927"/>
    </source>
</evidence>
<comment type="function">
    <text evidence="10">Part of the Sec protein translocase complex. Interacts with the SecYEG preprotein conducting channel. SecDF uses the proton motive force (PMF) to complete protein translocation after the ATP-dependent function of SecA.</text>
</comment>
<keyword evidence="9 10" id="KW-0472">Membrane</keyword>
<dbReference type="Gene3D" id="1.20.1640.10">
    <property type="entry name" value="Multidrug efflux transporter AcrB transmembrane domain"/>
    <property type="match status" value="1"/>
</dbReference>
<evidence type="ECO:0000256" key="1">
    <source>
        <dbReference type="ARBA" id="ARBA00004651"/>
    </source>
</evidence>
<dbReference type="InterPro" id="IPR005665">
    <property type="entry name" value="SecF_bac"/>
</dbReference>
<feature type="transmembrane region" description="Helical" evidence="10">
    <location>
        <begin position="272"/>
        <end position="299"/>
    </location>
</feature>
<sequence>MNIIGQKYIYFAISAILIIPGIISLSLYGLRLGIDFQGGTLLELKLEKAAPGVTIDSTVENQEKSNVVSSLQNIVEVNSISKVSDQSYLLRTKVLDKEKVTEVKAALETNFGQVEQKRVETVGPTIGKELVQNSLISLILASVAIVFYIAFSFREVPKPASSWKFGLTAIAALLHDVLFVVGVFSILGKLYNVEVDSLFVTALLTIIGFSVHDTIVVYDRIRENLKRRLPLSFAEVVNKSIIETIGRSVATSLTVVLVLSSLLLFGGQTIKWFVVALLVGIVSGTYSSIFNASPLLVVWQEWSDKSKK</sequence>
<dbReference type="GO" id="GO:0015450">
    <property type="term" value="F:protein-transporting ATPase activity"/>
    <property type="evidence" value="ECO:0007669"/>
    <property type="project" value="InterPro"/>
</dbReference>
<dbReference type="EMBL" id="MHCX01000003">
    <property type="protein sequence ID" value="OGY30271.1"/>
    <property type="molecule type" value="Genomic_DNA"/>
</dbReference>
<dbReference type="InterPro" id="IPR000731">
    <property type="entry name" value="SSD"/>
</dbReference>
<comment type="subunit">
    <text evidence="10">Forms a complex with SecD. Part of the essential Sec protein translocation apparatus which comprises SecA, SecYEG and auxiliary proteins SecDF. Other proteins may also be involved.</text>
</comment>
<evidence type="ECO:0000256" key="3">
    <source>
        <dbReference type="ARBA" id="ARBA00022475"/>
    </source>
</evidence>
<comment type="similarity">
    <text evidence="10">Belongs to the SecD/SecF family. SecF subfamily.</text>
</comment>